<evidence type="ECO:0000256" key="1">
    <source>
        <dbReference type="SAM" id="Phobius"/>
    </source>
</evidence>
<dbReference type="RefSeq" id="WP_281446979.1">
    <property type="nucleotide sequence ID" value="NZ_JASBAO010000001.1"/>
</dbReference>
<feature type="domain" description="Acyltransferase 3" evidence="2">
    <location>
        <begin position="12"/>
        <end position="330"/>
    </location>
</feature>
<feature type="transmembrane region" description="Helical" evidence="1">
    <location>
        <begin position="86"/>
        <end position="108"/>
    </location>
</feature>
<dbReference type="InterPro" id="IPR050879">
    <property type="entry name" value="Acyltransferase_3"/>
</dbReference>
<dbReference type="PANTHER" id="PTHR23028:SF53">
    <property type="entry name" value="ACYL_TRANSF_3 DOMAIN-CONTAINING PROTEIN"/>
    <property type="match status" value="1"/>
</dbReference>
<protein>
    <submittedName>
        <fullName evidence="3">Acyltransferase</fullName>
        <ecNumber evidence="3">2.3.-.-</ecNumber>
    </submittedName>
</protein>
<dbReference type="EC" id="2.3.-.-" evidence="3"/>
<keyword evidence="3" id="KW-0808">Transferase</keyword>
<feature type="transmembrane region" description="Helical" evidence="1">
    <location>
        <begin position="254"/>
        <end position="276"/>
    </location>
</feature>
<feature type="transmembrane region" description="Helical" evidence="1">
    <location>
        <begin position="230"/>
        <end position="248"/>
    </location>
</feature>
<dbReference type="GO" id="GO:0016746">
    <property type="term" value="F:acyltransferase activity"/>
    <property type="evidence" value="ECO:0007669"/>
    <property type="project" value="UniProtKB-KW"/>
</dbReference>
<feature type="transmembrane region" description="Helical" evidence="1">
    <location>
        <begin position="16"/>
        <end position="34"/>
    </location>
</feature>
<proteinExistence type="predicted"/>
<organism evidence="3 4">
    <name type="scientific">Commensalibacter oyaizuii</name>
    <dbReference type="NCBI Taxonomy" id="3043873"/>
    <lineage>
        <taxon>Bacteria</taxon>
        <taxon>Pseudomonadati</taxon>
        <taxon>Pseudomonadota</taxon>
        <taxon>Alphaproteobacteria</taxon>
        <taxon>Acetobacterales</taxon>
        <taxon>Acetobacteraceae</taxon>
    </lineage>
</organism>
<feature type="transmembrane region" description="Helical" evidence="1">
    <location>
        <begin position="54"/>
        <end position="74"/>
    </location>
</feature>
<keyword evidence="1" id="KW-0472">Membrane</keyword>
<evidence type="ECO:0000259" key="2">
    <source>
        <dbReference type="Pfam" id="PF01757"/>
    </source>
</evidence>
<dbReference type="InterPro" id="IPR002656">
    <property type="entry name" value="Acyl_transf_3_dom"/>
</dbReference>
<comment type="caution">
    <text evidence="3">The sequence shown here is derived from an EMBL/GenBank/DDBJ whole genome shotgun (WGS) entry which is preliminary data.</text>
</comment>
<gene>
    <name evidence="3" type="ORF">QJV27_00175</name>
</gene>
<dbReference type="PANTHER" id="PTHR23028">
    <property type="entry name" value="ACETYLTRANSFERASE"/>
    <property type="match status" value="1"/>
</dbReference>
<name>A0ABT6PY73_9PROT</name>
<feature type="transmembrane region" description="Helical" evidence="1">
    <location>
        <begin position="310"/>
        <end position="330"/>
    </location>
</feature>
<keyword evidence="1" id="KW-1133">Transmembrane helix</keyword>
<dbReference type="Proteomes" id="UP001431634">
    <property type="component" value="Unassembled WGS sequence"/>
</dbReference>
<keyword evidence="1" id="KW-0812">Transmembrane</keyword>
<keyword evidence="3" id="KW-0012">Acyltransferase</keyword>
<evidence type="ECO:0000313" key="3">
    <source>
        <dbReference type="EMBL" id="MDI2089803.1"/>
    </source>
</evidence>
<reference evidence="3" key="1">
    <citation type="submission" date="2023-05" db="EMBL/GenBank/DDBJ databases">
        <title>Whole genome sequence of Commensalibacter sp.</title>
        <authorList>
            <person name="Charoenyingcharoen P."/>
            <person name="Yukphan P."/>
        </authorList>
    </citation>
    <scope>NUCLEOTIDE SEQUENCE</scope>
    <source>
        <strain evidence="3">TBRC 16381</strain>
    </source>
</reference>
<sequence length="367" mass="42108">MLLKNLLHKENNNLDIFRLLAALMVIYAHTYPLLPIAGKQDPLFTLLSFEDIGGLAVKIFFFLSGLVVTNSLLTKRNVIAFVISRIFRILPALLTVLVATTFIIGPVVSTFSLHRYFTTQLTYVYFFKNIFLQSEFFLPGVFQSNAYTVVNGSLWTLPIEASCYIVLATLFLIGIFRYKPLCLVVFVIIILDPIFDNHLLITCFADKDHHSTLLAPCFAFGCLLSVYKDFIKINLSLVVATTLLYFLFRNSSYNFYFFYLCIFTFILYSSSTKLCIHLKPSADVSYGIYLWSFPIQQIMIIHFAKYGILFNQVTTMLIATGFGLISWYLIEKRCIAFGQYINKNLSVSKIFKHEKSSFILNERTKNL</sequence>
<dbReference type="EMBL" id="JASBAO010000001">
    <property type="protein sequence ID" value="MDI2089803.1"/>
    <property type="molecule type" value="Genomic_DNA"/>
</dbReference>
<feature type="transmembrane region" description="Helical" evidence="1">
    <location>
        <begin position="164"/>
        <end position="191"/>
    </location>
</feature>
<keyword evidence="4" id="KW-1185">Reference proteome</keyword>
<dbReference type="Pfam" id="PF01757">
    <property type="entry name" value="Acyl_transf_3"/>
    <property type="match status" value="1"/>
</dbReference>
<evidence type="ECO:0000313" key="4">
    <source>
        <dbReference type="Proteomes" id="UP001431634"/>
    </source>
</evidence>
<accession>A0ABT6PY73</accession>